<dbReference type="PROSITE" id="PS50109">
    <property type="entry name" value="HIS_KIN"/>
    <property type="match status" value="1"/>
</dbReference>
<evidence type="ECO:0000259" key="11">
    <source>
        <dbReference type="PROSITE" id="PS50109"/>
    </source>
</evidence>
<feature type="domain" description="HAMP" evidence="12">
    <location>
        <begin position="141"/>
        <end position="185"/>
    </location>
</feature>
<comment type="catalytic activity">
    <reaction evidence="1">
        <text>ATP + protein L-histidine = ADP + protein N-phospho-L-histidine.</text>
        <dbReference type="EC" id="2.7.13.3"/>
    </reaction>
</comment>
<organism evidence="13 14">
    <name type="scientific">Salmonella enterica subsp. enterica serovar Bovismorbificans</name>
    <dbReference type="NCBI Taxonomy" id="58097"/>
    <lineage>
        <taxon>Bacteria</taxon>
        <taxon>Pseudomonadati</taxon>
        <taxon>Pseudomonadota</taxon>
        <taxon>Gammaproteobacteria</taxon>
        <taxon>Enterobacterales</taxon>
        <taxon>Enterobacteriaceae</taxon>
        <taxon>Salmonella</taxon>
    </lineage>
</organism>
<proteinExistence type="predicted"/>
<dbReference type="Gene3D" id="1.10.287.130">
    <property type="match status" value="1"/>
</dbReference>
<dbReference type="EC" id="2.7.13.3" evidence="3"/>
<dbReference type="PROSITE" id="PS50885">
    <property type="entry name" value="HAMP"/>
    <property type="match status" value="1"/>
</dbReference>
<dbReference type="CDD" id="cd00082">
    <property type="entry name" value="HisKA"/>
    <property type="match status" value="1"/>
</dbReference>
<accession>A0A655EFN3</accession>
<keyword evidence="4" id="KW-1003">Cell membrane</keyword>
<evidence type="ECO:0000313" key="14">
    <source>
        <dbReference type="Proteomes" id="UP000041314"/>
    </source>
</evidence>
<dbReference type="InterPro" id="IPR005467">
    <property type="entry name" value="His_kinase_dom"/>
</dbReference>
<dbReference type="PANTHER" id="PTHR44936:SF10">
    <property type="entry name" value="SENSOR PROTEIN RSTB"/>
    <property type="match status" value="1"/>
</dbReference>
<dbReference type="SMART" id="SM00387">
    <property type="entry name" value="HATPase_c"/>
    <property type="match status" value="1"/>
</dbReference>
<dbReference type="InterPro" id="IPR036097">
    <property type="entry name" value="HisK_dim/P_sf"/>
</dbReference>
<dbReference type="InterPro" id="IPR003660">
    <property type="entry name" value="HAMP_dom"/>
</dbReference>
<dbReference type="Pfam" id="PF00512">
    <property type="entry name" value="HisKA"/>
    <property type="match status" value="1"/>
</dbReference>
<evidence type="ECO:0000256" key="4">
    <source>
        <dbReference type="ARBA" id="ARBA00022475"/>
    </source>
</evidence>
<dbReference type="SUPFAM" id="SSF47384">
    <property type="entry name" value="Homodimeric domain of signal transducing histidine kinase"/>
    <property type="match status" value="1"/>
</dbReference>
<dbReference type="EMBL" id="CQPA01000067">
    <property type="protein sequence ID" value="CNV19339.1"/>
    <property type="molecule type" value="Genomic_DNA"/>
</dbReference>
<protein>
    <recommendedName>
        <fullName evidence="3">histidine kinase</fullName>
        <ecNumber evidence="3">2.7.13.3</ecNumber>
    </recommendedName>
</protein>
<dbReference type="InterPro" id="IPR050980">
    <property type="entry name" value="2C_sensor_his_kinase"/>
</dbReference>
<evidence type="ECO:0000256" key="7">
    <source>
        <dbReference type="ARBA" id="ARBA00022741"/>
    </source>
</evidence>
<dbReference type="Proteomes" id="UP000041314">
    <property type="component" value="Unassembled WGS sequence"/>
</dbReference>
<dbReference type="InterPro" id="IPR003661">
    <property type="entry name" value="HisK_dim/P_dom"/>
</dbReference>
<dbReference type="GO" id="GO:0005524">
    <property type="term" value="F:ATP binding"/>
    <property type="evidence" value="ECO:0007669"/>
    <property type="project" value="UniProtKB-KW"/>
</dbReference>
<reference evidence="13 14" key="1">
    <citation type="submission" date="2015-03" db="EMBL/GenBank/DDBJ databases">
        <authorList>
            <consortium name="Pathogen Informatics"/>
        </authorList>
    </citation>
    <scope>NUCLEOTIDE SEQUENCE [LARGE SCALE GENOMIC DNA]</scope>
    <source>
        <strain evidence="13 14">A1104</strain>
    </source>
</reference>
<feature type="domain" description="Histidine kinase" evidence="11">
    <location>
        <begin position="193"/>
        <end position="400"/>
    </location>
</feature>
<sequence length="408" mass="46242">MYKFTAERAGRQSLDDLMKSSLYLMRSELREIPPREWGKTLKEMDLNLSFDLRVEPLNHYKLDAATTQRLREGDIVALDDQYTFIQRIPRSHYVLAVGPVPYLYFLHQMRLLDIALMALIAFSLAFPVFIWMRPHWQEMLRLESAAQRFGEGHLTERLHFDNGSSFERLGVAFNQMADNINALIASKKQLIDGIAHELRTPLVRLRYRLEMSENLTPPESQALNRDIGQLEALIEELLTYARLDRPQNELMLTEPDLPAWLLTHLQDVQSVTPERAVNLVTCVIGDYGALDMRLMSRVLDNLLNNALRYSRTTVQVSLLLDGSQATLIVEDDGPGIEADARERVFEPFVRLDPSRDRATGGCGLGLAIVHSIALAMGGSVVCDESELGGAKFSFHWPVWHAMPNVTAA</sequence>
<evidence type="ECO:0000256" key="3">
    <source>
        <dbReference type="ARBA" id="ARBA00012438"/>
    </source>
</evidence>
<gene>
    <name evidence="13" type="primary">rstB</name>
    <name evidence="13" type="ORF">ERS008198_04611</name>
</gene>
<evidence type="ECO:0000256" key="9">
    <source>
        <dbReference type="ARBA" id="ARBA00022840"/>
    </source>
</evidence>
<dbReference type="PRINTS" id="PR00344">
    <property type="entry name" value="BCTRLSENSOR"/>
</dbReference>
<evidence type="ECO:0000259" key="12">
    <source>
        <dbReference type="PROSITE" id="PS50885"/>
    </source>
</evidence>
<evidence type="ECO:0000256" key="10">
    <source>
        <dbReference type="SAM" id="Phobius"/>
    </source>
</evidence>
<keyword evidence="10" id="KW-0812">Transmembrane</keyword>
<dbReference type="FunFam" id="1.10.287.130:FF:000018">
    <property type="entry name" value="Sensor histidine kinase RstB"/>
    <property type="match status" value="1"/>
</dbReference>
<evidence type="ECO:0000256" key="6">
    <source>
        <dbReference type="ARBA" id="ARBA00022679"/>
    </source>
</evidence>
<dbReference type="GO" id="GO:0005886">
    <property type="term" value="C:plasma membrane"/>
    <property type="evidence" value="ECO:0007669"/>
    <property type="project" value="UniProtKB-SubCell"/>
</dbReference>
<keyword evidence="5" id="KW-0597">Phosphoprotein</keyword>
<dbReference type="GO" id="GO:0000155">
    <property type="term" value="F:phosphorelay sensor kinase activity"/>
    <property type="evidence" value="ECO:0007669"/>
    <property type="project" value="InterPro"/>
</dbReference>
<dbReference type="PANTHER" id="PTHR44936">
    <property type="entry name" value="SENSOR PROTEIN CREC"/>
    <property type="match status" value="1"/>
</dbReference>
<dbReference type="InterPro" id="IPR004358">
    <property type="entry name" value="Sig_transdc_His_kin-like_C"/>
</dbReference>
<dbReference type="CDD" id="cd16939">
    <property type="entry name" value="HATPase_RstB-like"/>
    <property type="match status" value="1"/>
</dbReference>
<keyword evidence="8" id="KW-0418">Kinase</keyword>
<dbReference type="NCBIfam" id="NF007898">
    <property type="entry name" value="PRK10604.1"/>
    <property type="match status" value="1"/>
</dbReference>
<keyword evidence="10" id="KW-1133">Transmembrane helix</keyword>
<keyword evidence="10" id="KW-0472">Membrane</keyword>
<keyword evidence="9" id="KW-0067">ATP-binding</keyword>
<dbReference type="Gene3D" id="3.30.565.10">
    <property type="entry name" value="Histidine kinase-like ATPase, C-terminal domain"/>
    <property type="match status" value="1"/>
</dbReference>
<evidence type="ECO:0000256" key="5">
    <source>
        <dbReference type="ARBA" id="ARBA00022553"/>
    </source>
</evidence>
<name>A0A655EFN3_SALET</name>
<dbReference type="InterPro" id="IPR036890">
    <property type="entry name" value="HATPase_C_sf"/>
</dbReference>
<dbReference type="CDD" id="cd06225">
    <property type="entry name" value="HAMP"/>
    <property type="match status" value="1"/>
</dbReference>
<keyword evidence="7" id="KW-0547">Nucleotide-binding</keyword>
<dbReference type="SMART" id="SM00388">
    <property type="entry name" value="HisKA"/>
    <property type="match status" value="1"/>
</dbReference>
<dbReference type="InterPro" id="IPR003594">
    <property type="entry name" value="HATPase_dom"/>
</dbReference>
<evidence type="ECO:0000256" key="8">
    <source>
        <dbReference type="ARBA" id="ARBA00022777"/>
    </source>
</evidence>
<evidence type="ECO:0000313" key="13">
    <source>
        <dbReference type="EMBL" id="CNV19339.1"/>
    </source>
</evidence>
<dbReference type="Pfam" id="PF02518">
    <property type="entry name" value="HATPase_c"/>
    <property type="match status" value="1"/>
</dbReference>
<dbReference type="Pfam" id="PF00672">
    <property type="entry name" value="HAMP"/>
    <property type="match status" value="1"/>
</dbReference>
<feature type="transmembrane region" description="Helical" evidence="10">
    <location>
        <begin position="111"/>
        <end position="132"/>
    </location>
</feature>
<evidence type="ECO:0000256" key="1">
    <source>
        <dbReference type="ARBA" id="ARBA00000085"/>
    </source>
</evidence>
<dbReference type="AlphaFoldDB" id="A0A655EFN3"/>
<comment type="subcellular location">
    <subcellularLocation>
        <location evidence="2">Cell inner membrane</location>
        <topology evidence="2">Multi-pass membrane protein</topology>
    </subcellularLocation>
</comment>
<dbReference type="SMART" id="SM00304">
    <property type="entry name" value="HAMP"/>
    <property type="match status" value="1"/>
</dbReference>
<evidence type="ECO:0000256" key="2">
    <source>
        <dbReference type="ARBA" id="ARBA00004429"/>
    </source>
</evidence>
<keyword evidence="6 13" id="KW-0808">Transferase</keyword>
<dbReference type="SUPFAM" id="SSF55874">
    <property type="entry name" value="ATPase domain of HSP90 chaperone/DNA topoisomerase II/histidine kinase"/>
    <property type="match status" value="1"/>
</dbReference>